<dbReference type="InterPro" id="IPR000917">
    <property type="entry name" value="Sulfatase_N"/>
</dbReference>
<evidence type="ECO:0000256" key="2">
    <source>
        <dbReference type="ARBA" id="ARBA00008779"/>
    </source>
</evidence>
<dbReference type="KEGG" id="fya:KMW28_27690"/>
<dbReference type="Proteomes" id="UP000678679">
    <property type="component" value="Chromosome 2"/>
</dbReference>
<dbReference type="EMBL" id="CP076133">
    <property type="protein sequence ID" value="QWG04685.1"/>
    <property type="molecule type" value="Genomic_DNA"/>
</dbReference>
<dbReference type="PROSITE" id="PS51257">
    <property type="entry name" value="PROKAR_LIPOPROTEIN"/>
    <property type="match status" value="1"/>
</dbReference>
<keyword evidence="5 8" id="KW-0378">Hydrolase</keyword>
<evidence type="ECO:0000256" key="4">
    <source>
        <dbReference type="ARBA" id="ARBA00022729"/>
    </source>
</evidence>
<dbReference type="GO" id="GO:0004423">
    <property type="term" value="F:iduronate-2-sulfatase activity"/>
    <property type="evidence" value="ECO:0007669"/>
    <property type="project" value="InterPro"/>
</dbReference>
<dbReference type="Gene3D" id="3.40.720.10">
    <property type="entry name" value="Alkaline Phosphatase, subunit A"/>
    <property type="match status" value="1"/>
</dbReference>
<evidence type="ECO:0000256" key="5">
    <source>
        <dbReference type="ARBA" id="ARBA00022801"/>
    </source>
</evidence>
<dbReference type="CDD" id="cd16030">
    <property type="entry name" value="iduronate-2-sulfatase"/>
    <property type="match status" value="1"/>
</dbReference>
<accession>A0AAX1NE20</accession>
<dbReference type="GO" id="GO:0005737">
    <property type="term" value="C:cytoplasm"/>
    <property type="evidence" value="ECO:0007669"/>
    <property type="project" value="TreeGrafter"/>
</dbReference>
<gene>
    <name evidence="8" type="ORF">KMW28_27690</name>
</gene>
<evidence type="ECO:0000256" key="3">
    <source>
        <dbReference type="ARBA" id="ARBA00022723"/>
    </source>
</evidence>
<dbReference type="RefSeq" id="WP_169665603.1">
    <property type="nucleotide sequence ID" value="NZ_CP076133.1"/>
</dbReference>
<protein>
    <submittedName>
        <fullName evidence="8">Sulfatase-like hydrolase/transferase</fullName>
    </submittedName>
</protein>
<evidence type="ECO:0000256" key="1">
    <source>
        <dbReference type="ARBA" id="ARBA00001913"/>
    </source>
</evidence>
<keyword evidence="3" id="KW-0479">Metal-binding</keyword>
<comment type="cofactor">
    <cofactor evidence="1">
        <name>Ca(2+)</name>
        <dbReference type="ChEBI" id="CHEBI:29108"/>
    </cofactor>
</comment>
<organism evidence="8 9">
    <name type="scientific">Flammeovirga yaeyamensis</name>
    <dbReference type="NCBI Taxonomy" id="367791"/>
    <lineage>
        <taxon>Bacteria</taxon>
        <taxon>Pseudomonadati</taxon>
        <taxon>Bacteroidota</taxon>
        <taxon>Cytophagia</taxon>
        <taxon>Cytophagales</taxon>
        <taxon>Flammeovirgaceae</taxon>
        <taxon>Flammeovirga</taxon>
    </lineage>
</organism>
<evidence type="ECO:0000259" key="7">
    <source>
        <dbReference type="Pfam" id="PF00884"/>
    </source>
</evidence>
<name>A0AAX1NE20_9BACT</name>
<feature type="domain" description="Sulfatase N-terminal" evidence="7">
    <location>
        <begin position="33"/>
        <end position="397"/>
    </location>
</feature>
<keyword evidence="6" id="KW-0106">Calcium</keyword>
<dbReference type="Pfam" id="PF00884">
    <property type="entry name" value="Sulfatase"/>
    <property type="match status" value="1"/>
</dbReference>
<dbReference type="InterPro" id="IPR035874">
    <property type="entry name" value="IDS"/>
</dbReference>
<keyword evidence="4" id="KW-0732">Signal</keyword>
<dbReference type="PANTHER" id="PTHR45953:SF1">
    <property type="entry name" value="IDURONATE 2-SULFATASE"/>
    <property type="match status" value="1"/>
</dbReference>
<dbReference type="PANTHER" id="PTHR45953">
    <property type="entry name" value="IDURONATE 2-SULFATASE"/>
    <property type="match status" value="1"/>
</dbReference>
<keyword evidence="9" id="KW-1185">Reference proteome</keyword>
<evidence type="ECO:0000256" key="6">
    <source>
        <dbReference type="ARBA" id="ARBA00022837"/>
    </source>
</evidence>
<proteinExistence type="inferred from homology"/>
<dbReference type="PROSITE" id="PS00523">
    <property type="entry name" value="SULFATASE_1"/>
    <property type="match status" value="1"/>
</dbReference>
<dbReference type="GO" id="GO:0046872">
    <property type="term" value="F:metal ion binding"/>
    <property type="evidence" value="ECO:0007669"/>
    <property type="project" value="UniProtKB-KW"/>
</dbReference>
<dbReference type="InterPro" id="IPR017850">
    <property type="entry name" value="Alkaline_phosphatase_core_sf"/>
</dbReference>
<evidence type="ECO:0000313" key="8">
    <source>
        <dbReference type="EMBL" id="QWG04685.1"/>
    </source>
</evidence>
<dbReference type="AlphaFoldDB" id="A0AAX1NE20"/>
<sequence>MKYKFILIPCLLFSIFSCNEKVASKKSNKLEKPNVIFISFDDLRPEMGTYGSKLAITPNIDRLASQGLQFNKAYCQQAICSPSRASLMTGARPETINVIENYTYFRDENPDILTLPEHFKNNGYETINCGKVYHGKYNDPGRSWSKEPDYASLPYEVKTLVEQYVDPDNKKIFAENKAKMLKKYKKQHGLGMGPAYECVDVEDNAYIDGVNTDMAVDIIKKHKDGDKPLFLGLGFVAAHLDFLAPKKYWDLYDEDKITLSNQHTGPLNGAPMGLHASFEMRVRSNIPKYGAFPDSLARTLKHGYLATASYIDAQVGKVLKALEEKDMLDNTIVMLWSDHGYHLGEMGIWAKATNYDISTRVPLVVWTPNQNDKSRGMKSDALVELVDMYPTLCDLAGLEKPSHLEGQSFAPLLENPTMEWKSAAFSLFPTPALREWAANPLSKGMRESYFGPLIEDVEERIINVMGDKWDREFFENYLMGYSMKTQRYNFVVWRDRRDTTAEPIFIELYDHEKDPKETVNIAEQNPELVSELMEQFNRGWEGNTAKIAL</sequence>
<reference evidence="8 9" key="1">
    <citation type="submission" date="2021-05" db="EMBL/GenBank/DDBJ databases">
        <title>Comparative genomic studies on the polysaccharide-degrading batcterial strains of the Flammeovirga genus.</title>
        <authorList>
            <person name="Zewei F."/>
            <person name="Zheng Z."/>
            <person name="Yu L."/>
            <person name="Ruyue G."/>
            <person name="Yanhong M."/>
            <person name="Yuanyuan C."/>
            <person name="Jingyan G."/>
            <person name="Wenjun H."/>
        </authorList>
    </citation>
    <scope>NUCLEOTIDE SEQUENCE [LARGE SCALE GENOMIC DNA]</scope>
    <source>
        <strain evidence="8 9">NBRC:100898</strain>
    </source>
</reference>
<dbReference type="SUPFAM" id="SSF53649">
    <property type="entry name" value="Alkaline phosphatase-like"/>
    <property type="match status" value="1"/>
</dbReference>
<dbReference type="InterPro" id="IPR024607">
    <property type="entry name" value="Sulfatase_CS"/>
</dbReference>
<comment type="similarity">
    <text evidence="2">Belongs to the sulfatase family.</text>
</comment>
<evidence type="ECO:0000313" key="9">
    <source>
        <dbReference type="Proteomes" id="UP000678679"/>
    </source>
</evidence>